<dbReference type="InterPro" id="IPR011011">
    <property type="entry name" value="Znf_FYVE_PHD"/>
</dbReference>
<keyword evidence="1" id="KW-0479">Metal-binding</keyword>
<dbReference type="PROSITE" id="PS50089">
    <property type="entry name" value="ZF_RING_2"/>
    <property type="match status" value="1"/>
</dbReference>
<dbReference type="EMBL" id="LXWW01000011">
    <property type="protein sequence ID" value="OAO17998.1"/>
    <property type="molecule type" value="Genomic_DNA"/>
</dbReference>
<dbReference type="GO" id="GO:0008270">
    <property type="term" value="F:zinc ion binding"/>
    <property type="evidence" value="ECO:0007669"/>
    <property type="project" value="UniProtKB-KW"/>
</dbReference>
<dbReference type="Proteomes" id="UP000078348">
    <property type="component" value="Unassembled WGS sequence"/>
</dbReference>
<dbReference type="STRING" id="478820.A0A196SLR6"/>
<evidence type="ECO:0000256" key="3">
    <source>
        <dbReference type="ARBA" id="ARBA00022833"/>
    </source>
</evidence>
<comment type="caution">
    <text evidence="8">The sequence shown here is derived from an EMBL/GenBank/DDBJ whole genome shotgun (WGS) entry which is preliminary data.</text>
</comment>
<keyword evidence="3" id="KW-0862">Zinc</keyword>
<dbReference type="InterPro" id="IPR001841">
    <property type="entry name" value="Znf_RING"/>
</dbReference>
<dbReference type="InterPro" id="IPR019786">
    <property type="entry name" value="Zinc_finger_PHD-type_CS"/>
</dbReference>
<evidence type="ECO:0000256" key="2">
    <source>
        <dbReference type="ARBA" id="ARBA00022771"/>
    </source>
</evidence>
<dbReference type="InterPro" id="IPR013083">
    <property type="entry name" value="Znf_RING/FYVE/PHD"/>
</dbReference>
<dbReference type="SUPFAM" id="SSF57903">
    <property type="entry name" value="FYVE/PHD zinc finger"/>
    <property type="match status" value="1"/>
</dbReference>
<dbReference type="PANTHER" id="PTHR24102:SF28">
    <property type="entry name" value="PHD-TYPE DOMAIN-CONTAINING PROTEIN"/>
    <property type="match status" value="1"/>
</dbReference>
<name>A0A196SLR6_BLAHN</name>
<feature type="region of interest" description="Disordered" evidence="5">
    <location>
        <begin position="178"/>
        <end position="198"/>
    </location>
</feature>
<evidence type="ECO:0000313" key="9">
    <source>
        <dbReference type="Proteomes" id="UP000078348"/>
    </source>
</evidence>
<sequence>MGGESNGNELNEFIPCLREHNAPCFVKCTEEGEEIASMALVLSWKSVSVSSSDEKATGVKPLVSCLRKKGDSFCEVLLPEGQLSVTCLMDDEATEFVHASEHSVFKKECNAAILLNSVFAKSSSWDELNHNLDTFFSFPSIDYSGSSSPLLSCSDSLLQPPLSPISKEMEAMQVMHGSRKRTGASDQGWSEELSPKSPCIQEETPFSEDTQSVVAQEDGESVKVVNYMGRTPIILKKRKGIVEKQEDIKISVSVKPTIPLSLWYENPQHLAFCEQCHLPVTPNASITFVCSQCHRQFHSRCIWGQFYLVKSLEQQKPRFWLCGECLVNKNVVLYDNHRREWVSFFVVNYLSASKNHMIKRQQEQQIVRLGWFRVRVGDDLNETEKNVENTYSHSSIIEMRNGVRCYKHNDSPCVERLNWHSLPQIITFRSFHTLKDVNVATIHFRRYTTRHNIEVLTTSSIAPTIHAIWIPQCKLKANGEKALTEYLSRQYLFAPIWRHVLNITEEQFFFQGFSPVFFPDCSVLSTNDLNTDCCVCHKEKHESNNPIVCDNCDCLFHWSCLTPPLTSLPSGEWICPNCRLYPHDPDREARLSECRAWFVNGTTCRLSGYDLLALPNGTQLLERQRREDMQNTHLIALSNQEKDTLPPPSLETVLRFDYHGDENHAGFNTDLDDSARYKTFNLITSLAHFNMAHVVADSTADLPVIVTAIRHLFARNHFRSPILVLSNHAAVEEWVECFHTYTPLKVALLRDNTTERKAQWQNYFGPLDSLYVGEYSVFVMSLKAYRARSTADMNYFNSIDISMVVVDGLGRISSQTTLLAAGQDIRDSFARVLDLQPEYVLVRWPFASRPQAVHASFVSALPSFLPKLPRLPEYEARGRWREGLLLHYKAWALQEPTLADLEQGRLQTVVPVFAPKDDSNVDERVVLCPLSGTQARCLTCLWRRWGFALKPNVRVTPLVKDVLVGLLYEMLRVLVHPFLGGCSERVLVEECDGSWPAAFRKASAKVSVLEHLIQGVAYASEEKVTHASEEKVTHASEEKVTHTKEEKVTHTKEEKVTHTKEEKKATHTTEKQTGLFFVYSRTVRVCQLLRRYFEATGREVVCLFGVKTQDELNAAVQRLRSGGSGMTVVILGLLPTSCSLCLDFVERVVLFDSDLIPSTDFEYLKSKFHITMHRHTTLLRLVTAASLEMACYYPSRVFLNQFAAFINSSSVRFTDSLLFHPSVLLTRSSSLFMPSSAQYCNFTSSKYNMFFAAAITAIPMDGVTHCFSEEMMLELNPIAFPLSPSKVHGVVVASTIPQQLLESVWSAQSFEELEAVHNRIIQNLPSCIRTRSMSLVTLDTACLEACSQMDLCMCHFMNRLLDVMGGEGFGAESVTRKKTSKAQGELSAKTIPMVGAERGSETQFSVLKDYLCRIRLAMRYNNYWVICPYQDVYRLAIKRE</sequence>
<dbReference type="PANTHER" id="PTHR24102">
    <property type="entry name" value="PHD FINGER PROTEIN"/>
    <property type="match status" value="1"/>
</dbReference>
<dbReference type="Gene3D" id="3.30.40.10">
    <property type="entry name" value="Zinc/RING finger domain, C3HC4 (zinc finger)"/>
    <property type="match status" value="1"/>
</dbReference>
<evidence type="ECO:0000256" key="5">
    <source>
        <dbReference type="SAM" id="MobiDB-lite"/>
    </source>
</evidence>
<dbReference type="InterPro" id="IPR001965">
    <property type="entry name" value="Znf_PHD"/>
</dbReference>
<dbReference type="OrthoDB" id="72295at2759"/>
<feature type="region of interest" description="Disordered" evidence="5">
    <location>
        <begin position="1027"/>
        <end position="1067"/>
    </location>
</feature>
<dbReference type="PROSITE" id="PS50016">
    <property type="entry name" value="ZF_PHD_2"/>
    <property type="match status" value="1"/>
</dbReference>
<evidence type="ECO:0000256" key="4">
    <source>
        <dbReference type="PROSITE-ProRule" id="PRU00175"/>
    </source>
</evidence>
<dbReference type="Gene3D" id="3.40.50.300">
    <property type="entry name" value="P-loop containing nucleotide triphosphate hydrolases"/>
    <property type="match status" value="1"/>
</dbReference>
<dbReference type="PROSITE" id="PS01359">
    <property type="entry name" value="ZF_PHD_1"/>
    <property type="match status" value="1"/>
</dbReference>
<dbReference type="InterPro" id="IPR019787">
    <property type="entry name" value="Znf_PHD-finger"/>
</dbReference>
<dbReference type="SMART" id="SM00249">
    <property type="entry name" value="PHD"/>
    <property type="match status" value="2"/>
</dbReference>
<dbReference type="Pfam" id="PF00628">
    <property type="entry name" value="PHD"/>
    <property type="match status" value="1"/>
</dbReference>
<feature type="domain" description="PHD-type" evidence="6">
    <location>
        <begin position="530"/>
        <end position="581"/>
    </location>
</feature>
<proteinExistence type="predicted"/>
<protein>
    <submittedName>
        <fullName evidence="8">PHD finger protein 21A</fullName>
    </submittedName>
</protein>
<gene>
    <name evidence="8" type="ORF">AV274_0241</name>
</gene>
<keyword evidence="9" id="KW-1185">Reference proteome</keyword>
<organism evidence="8 9">
    <name type="scientific">Blastocystis sp. subtype 1 (strain ATCC 50177 / NandII)</name>
    <dbReference type="NCBI Taxonomy" id="478820"/>
    <lineage>
        <taxon>Eukaryota</taxon>
        <taxon>Sar</taxon>
        <taxon>Stramenopiles</taxon>
        <taxon>Bigyra</taxon>
        <taxon>Opalozoa</taxon>
        <taxon>Opalinata</taxon>
        <taxon>Blastocystidae</taxon>
        <taxon>Blastocystis</taxon>
    </lineage>
</organism>
<evidence type="ECO:0000259" key="7">
    <source>
        <dbReference type="PROSITE" id="PS50089"/>
    </source>
</evidence>
<accession>A0A196SLR6</accession>
<evidence type="ECO:0000259" key="6">
    <source>
        <dbReference type="PROSITE" id="PS50016"/>
    </source>
</evidence>
<keyword evidence="2 4" id="KW-0863">Zinc-finger</keyword>
<dbReference type="InterPro" id="IPR027417">
    <property type="entry name" value="P-loop_NTPase"/>
</dbReference>
<evidence type="ECO:0000313" key="8">
    <source>
        <dbReference type="EMBL" id="OAO17998.1"/>
    </source>
</evidence>
<feature type="domain" description="RING-type" evidence="7">
    <location>
        <begin position="533"/>
        <end position="579"/>
    </location>
</feature>
<dbReference type="CDD" id="cd15489">
    <property type="entry name" value="PHD_SF"/>
    <property type="match status" value="1"/>
</dbReference>
<evidence type="ECO:0000256" key="1">
    <source>
        <dbReference type="ARBA" id="ARBA00022723"/>
    </source>
</evidence>
<reference evidence="8 9" key="1">
    <citation type="submission" date="2016-05" db="EMBL/GenBank/DDBJ databases">
        <title>Nuclear genome of Blastocystis sp. subtype 1 NandII.</title>
        <authorList>
            <person name="Gentekaki E."/>
            <person name="Curtis B."/>
            <person name="Stairs C."/>
            <person name="Eme L."/>
            <person name="Herman E."/>
            <person name="Klimes V."/>
            <person name="Arias M.C."/>
            <person name="Elias M."/>
            <person name="Hilliou F."/>
            <person name="Klute M."/>
            <person name="Malik S.-B."/>
            <person name="Pightling A."/>
            <person name="Rachubinski R."/>
            <person name="Salas D."/>
            <person name="Schlacht A."/>
            <person name="Suga H."/>
            <person name="Archibald J."/>
            <person name="Ball S.G."/>
            <person name="Clark G."/>
            <person name="Dacks J."/>
            <person name="Van Der Giezen M."/>
            <person name="Tsaousis A."/>
            <person name="Roger A."/>
        </authorList>
    </citation>
    <scope>NUCLEOTIDE SEQUENCE [LARGE SCALE GENOMIC DNA]</scope>
    <source>
        <strain evidence="9">ATCC 50177 / NandII</strain>
    </source>
</reference>